<evidence type="ECO:0000313" key="3">
    <source>
        <dbReference type="Proteomes" id="UP001172684"/>
    </source>
</evidence>
<feature type="compositionally biased region" description="Basic and acidic residues" evidence="1">
    <location>
        <begin position="62"/>
        <end position="71"/>
    </location>
</feature>
<dbReference type="EMBL" id="JAPDRL010000067">
    <property type="protein sequence ID" value="KAJ9660255.1"/>
    <property type="molecule type" value="Genomic_DNA"/>
</dbReference>
<feature type="compositionally biased region" description="Low complexity" evidence="1">
    <location>
        <begin position="582"/>
        <end position="594"/>
    </location>
</feature>
<keyword evidence="3" id="KW-1185">Reference proteome</keyword>
<feature type="compositionally biased region" description="Polar residues" evidence="1">
    <location>
        <begin position="734"/>
        <end position="763"/>
    </location>
</feature>
<sequence length="910" mass="100550">MLTQTKHKDFRQHAEAYLTTTTVQNPRTGEVYETASKDTSEIYAAFYKELIGTFDSFKDEYQDQEYDERGYTDSGDDDGRDVQFERERPLVIEWPRDESKVTLWDDDVQKYQETWLEDSHDGYEQELRDLEAEPQGGSPVWSKQTDDEDELPNGGHPTSHDSVEELSSTRQRWLQLTTDSEPGDSPNLPRSSTASLAPSLNSAFTDNETVGDRIRETIIEHTLPHAPQPAPLTSPSLSPVSPTDLYDPIRRISIPRPPRVDSLLPLLRSGSSASAASSVYSSDEESHDEGSQTLSSRSSRRVPYTSATSAILGKTSAAPQARPLLAAVQHETDSFTDDPDTTQRDHLRASSLPDVRPYGQDTKTEQLRPTSLPAHMVLEGDEAEQMLALTGYVPLHRLSLEAHDELLEDPEALLQRDLEEHLRESPPIPKRHQHRPRPVQLERVSTHSLGKHADDVDEERYRRGSTSSSLAAYHAYDERTKDLSAPLERRLTGIRSFRSFVSLHRRLERYVKGLQQQTADNQRRSSYDESVVDEGLVGVPYSDTVHGPTPISGLTAESLDGRQEGNTLMRVMSRLSRKRSTSRNSTISTSSSITVTDNPSVLNIDTGSRASFNRLEAHRSPSSSNLHHAFTDSSHNYAFRGLTAAEIIDPARIARHQQGIPSSYPPSLISMEAPSLISRSATPRRLAARFLNPNLRPRPSFSVLSDSRPASVLDRQRKPFSYEQGREDGGGGSDNSSVRSGSPSDNDYNGISLRSVSVGSSATKRLRSLGPIGSRTNRRTPTPSIKTRRQQIQPTSPTSPGSAPTPRPSASLPSYGSPEAPSYHTFDPVAPKQRAGVGPQQGAAKAGEPWKSPTDRFVKWAAEGLREGREVLGRELGSQAGGRGRRGRLEAVREEDEGSVSVGGKSERGV</sequence>
<evidence type="ECO:0008006" key="4">
    <source>
        <dbReference type="Google" id="ProtNLM"/>
    </source>
</evidence>
<name>A0ABQ9NKZ6_9PEZI</name>
<feature type="region of interest" description="Disordered" evidence="1">
    <location>
        <begin position="62"/>
        <end position="86"/>
    </location>
</feature>
<feature type="region of interest" description="Disordered" evidence="1">
    <location>
        <begin position="131"/>
        <end position="259"/>
    </location>
</feature>
<accession>A0ABQ9NKZ6</accession>
<dbReference type="Proteomes" id="UP001172684">
    <property type="component" value="Unassembled WGS sequence"/>
</dbReference>
<feature type="compositionally biased region" description="Basic and acidic residues" evidence="1">
    <location>
        <begin position="210"/>
        <end position="223"/>
    </location>
</feature>
<feature type="region of interest" description="Disordered" evidence="1">
    <location>
        <begin position="422"/>
        <end position="463"/>
    </location>
</feature>
<feature type="compositionally biased region" description="Basic and acidic residues" evidence="1">
    <location>
        <begin position="451"/>
        <end position="462"/>
    </location>
</feature>
<feature type="region of interest" description="Disordered" evidence="1">
    <location>
        <begin position="697"/>
        <end position="855"/>
    </location>
</feature>
<evidence type="ECO:0000313" key="2">
    <source>
        <dbReference type="EMBL" id="KAJ9660255.1"/>
    </source>
</evidence>
<feature type="compositionally biased region" description="Polar residues" evidence="1">
    <location>
        <begin position="165"/>
        <end position="180"/>
    </location>
</feature>
<reference evidence="2" key="1">
    <citation type="submission" date="2022-10" db="EMBL/GenBank/DDBJ databases">
        <title>Culturing micro-colonial fungi from biological soil crusts in the Mojave desert and describing Neophaeococcomyces mojavensis, and introducing the new genera and species Taxawa tesnikishii.</title>
        <authorList>
            <person name="Kurbessoian T."/>
            <person name="Stajich J.E."/>
        </authorList>
    </citation>
    <scope>NUCLEOTIDE SEQUENCE</scope>
    <source>
        <strain evidence="2">TK_1</strain>
    </source>
</reference>
<comment type="caution">
    <text evidence="2">The sequence shown here is derived from an EMBL/GenBank/DDBJ whole genome shotgun (WGS) entry which is preliminary data.</text>
</comment>
<organism evidence="2 3">
    <name type="scientific">Coniosporium apollinis</name>
    <dbReference type="NCBI Taxonomy" id="61459"/>
    <lineage>
        <taxon>Eukaryota</taxon>
        <taxon>Fungi</taxon>
        <taxon>Dikarya</taxon>
        <taxon>Ascomycota</taxon>
        <taxon>Pezizomycotina</taxon>
        <taxon>Dothideomycetes</taxon>
        <taxon>Dothideomycetes incertae sedis</taxon>
        <taxon>Coniosporium</taxon>
    </lineage>
</organism>
<evidence type="ECO:0000256" key="1">
    <source>
        <dbReference type="SAM" id="MobiDB-lite"/>
    </source>
</evidence>
<feature type="compositionally biased region" description="Polar residues" evidence="1">
    <location>
        <begin position="779"/>
        <end position="793"/>
    </location>
</feature>
<feature type="region of interest" description="Disordered" evidence="1">
    <location>
        <begin position="540"/>
        <end position="603"/>
    </location>
</feature>
<feature type="region of interest" description="Disordered" evidence="1">
    <location>
        <begin position="873"/>
        <end position="910"/>
    </location>
</feature>
<feature type="compositionally biased region" description="Low complexity" evidence="1">
    <location>
        <begin position="794"/>
        <end position="811"/>
    </location>
</feature>
<proteinExistence type="predicted"/>
<protein>
    <recommendedName>
        <fullName evidence="4">Autophagy-related protein 13</fullName>
    </recommendedName>
</protein>
<feature type="region of interest" description="Disordered" evidence="1">
    <location>
        <begin position="331"/>
        <end position="366"/>
    </location>
</feature>
<feature type="region of interest" description="Disordered" evidence="1">
    <location>
        <begin position="277"/>
        <end position="303"/>
    </location>
</feature>
<gene>
    <name evidence="2" type="ORF">H2201_007001</name>
</gene>
<feature type="compositionally biased region" description="Polar residues" evidence="1">
    <location>
        <begin position="188"/>
        <end position="208"/>
    </location>
</feature>
<feature type="compositionally biased region" description="Low complexity" evidence="1">
    <location>
        <begin position="233"/>
        <end position="243"/>
    </location>
</feature>